<dbReference type="Gene3D" id="2.160.20.120">
    <property type="match status" value="1"/>
</dbReference>
<accession>A0A2S7W9M1</accession>
<organism evidence="3 4">
    <name type="scientific">Polaribacter gangjinensis</name>
    <dbReference type="NCBI Taxonomy" id="574710"/>
    <lineage>
        <taxon>Bacteria</taxon>
        <taxon>Pseudomonadati</taxon>
        <taxon>Bacteroidota</taxon>
        <taxon>Flavobacteriia</taxon>
        <taxon>Flavobacteriales</taxon>
        <taxon>Flavobacteriaceae</taxon>
    </lineage>
</organism>
<evidence type="ECO:0000313" key="3">
    <source>
        <dbReference type="EMBL" id="PQJ73922.1"/>
    </source>
</evidence>
<dbReference type="InterPro" id="IPR021255">
    <property type="entry name" value="DUF2807"/>
</dbReference>
<evidence type="ECO:0000259" key="2">
    <source>
        <dbReference type="Pfam" id="PF10988"/>
    </source>
</evidence>
<feature type="domain" description="Putative auto-transporter adhesin head GIN" evidence="2">
    <location>
        <begin position="45"/>
        <end position="225"/>
    </location>
</feature>
<dbReference type="Pfam" id="PF10988">
    <property type="entry name" value="DUF2807"/>
    <property type="match status" value="1"/>
</dbReference>
<feature type="region of interest" description="Disordered" evidence="1">
    <location>
        <begin position="213"/>
        <end position="241"/>
    </location>
</feature>
<feature type="compositionally biased region" description="Polar residues" evidence="1">
    <location>
        <begin position="226"/>
        <end position="241"/>
    </location>
</feature>
<evidence type="ECO:0000313" key="4">
    <source>
        <dbReference type="Proteomes" id="UP000237608"/>
    </source>
</evidence>
<dbReference type="AlphaFoldDB" id="A0A2S7W9M1"/>
<proteinExistence type="predicted"/>
<evidence type="ECO:0000256" key="1">
    <source>
        <dbReference type="SAM" id="MobiDB-lite"/>
    </source>
</evidence>
<keyword evidence="4" id="KW-1185">Reference proteome</keyword>
<dbReference type="RefSeq" id="WP_226742831.1">
    <property type="nucleotide sequence ID" value="NZ_CP150662.1"/>
</dbReference>
<sequence>MKLTIIKTVSILFITLFFSSCGIEMFNGIRGNNNVITKDRSSTAEFSKIKVSNGLDVEIFQGNENKIILEADENLHDIIFTEIENGVLRIYSEKSIWKAASKKVFVTVKNLNEINATSGAYLKNDSTFKADTLLVIATSGANINFAVKGNSITTVATSGADLKVSGYTNYHNATATSGASIKATSLESADVTATVTSGADIDVFASESINATATSGGDIDYFGNPKKSTNKTTSGGSVSNK</sequence>
<gene>
    <name evidence="3" type="ORF">BTO13_00895</name>
</gene>
<dbReference type="PROSITE" id="PS51257">
    <property type="entry name" value="PROKAR_LIPOPROTEIN"/>
    <property type="match status" value="1"/>
</dbReference>
<reference evidence="3 4" key="1">
    <citation type="submission" date="2016-12" db="EMBL/GenBank/DDBJ databases">
        <title>Trade-off between light-utilization and light-protection in marine flavobacteria.</title>
        <authorList>
            <person name="Kumagai Y."/>
            <person name="Yoshizawa S."/>
            <person name="Kogure K."/>
            <person name="Iwasaki W."/>
        </authorList>
    </citation>
    <scope>NUCLEOTIDE SEQUENCE [LARGE SCALE GENOMIC DNA]</scope>
    <source>
        <strain evidence="3 4">KCTC 22729</strain>
    </source>
</reference>
<dbReference type="Proteomes" id="UP000237608">
    <property type="component" value="Unassembled WGS sequence"/>
</dbReference>
<protein>
    <submittedName>
        <fullName evidence="3">DUF2807 domain-containing protein</fullName>
    </submittedName>
</protein>
<name>A0A2S7W9M1_9FLAO</name>
<comment type="caution">
    <text evidence="3">The sequence shown here is derived from an EMBL/GenBank/DDBJ whole genome shotgun (WGS) entry which is preliminary data.</text>
</comment>
<dbReference type="EMBL" id="MSCL01000001">
    <property type="protein sequence ID" value="PQJ73922.1"/>
    <property type="molecule type" value="Genomic_DNA"/>
</dbReference>